<feature type="compositionally biased region" description="Basic and acidic residues" evidence="1">
    <location>
        <begin position="32"/>
        <end position="41"/>
    </location>
</feature>
<feature type="chain" id="PRO_5035862190" evidence="2">
    <location>
        <begin position="21"/>
        <end position="198"/>
    </location>
</feature>
<keyword evidence="4" id="KW-1185">Reference proteome</keyword>
<dbReference type="Gene3D" id="3.10.310.50">
    <property type="match status" value="1"/>
</dbReference>
<evidence type="ECO:0000313" key="3">
    <source>
        <dbReference type="EMBL" id="CAG2244013.1"/>
    </source>
</evidence>
<feature type="region of interest" description="Disordered" evidence="1">
    <location>
        <begin position="20"/>
        <end position="41"/>
    </location>
</feature>
<dbReference type="OrthoDB" id="8062037at2759"/>
<dbReference type="Pfam" id="PF17175">
    <property type="entry name" value="MOLO1"/>
    <property type="match status" value="1"/>
</dbReference>
<gene>
    <name evidence="3" type="ORF">MEDL_56090</name>
</gene>
<dbReference type="Proteomes" id="UP000683360">
    <property type="component" value="Unassembled WGS sequence"/>
</dbReference>
<organism evidence="3 4">
    <name type="scientific">Mytilus edulis</name>
    <name type="common">Blue mussel</name>
    <dbReference type="NCBI Taxonomy" id="6550"/>
    <lineage>
        <taxon>Eukaryota</taxon>
        <taxon>Metazoa</taxon>
        <taxon>Spiralia</taxon>
        <taxon>Lophotrochozoa</taxon>
        <taxon>Mollusca</taxon>
        <taxon>Bivalvia</taxon>
        <taxon>Autobranchia</taxon>
        <taxon>Pteriomorphia</taxon>
        <taxon>Mytilida</taxon>
        <taxon>Mytiloidea</taxon>
        <taxon>Mytilidae</taxon>
        <taxon>Mytilinae</taxon>
        <taxon>Mytilus</taxon>
    </lineage>
</organism>
<evidence type="ECO:0000256" key="2">
    <source>
        <dbReference type="SAM" id="SignalP"/>
    </source>
</evidence>
<reference evidence="3" key="1">
    <citation type="submission" date="2021-03" db="EMBL/GenBank/DDBJ databases">
        <authorList>
            <person name="Bekaert M."/>
        </authorList>
    </citation>
    <scope>NUCLEOTIDE SEQUENCE</scope>
</reference>
<dbReference type="PANTHER" id="PTHR33748:SF5">
    <property type="entry name" value="GROUND-LIKE DOMAIN-CONTAINING PROTEIN"/>
    <property type="match status" value="1"/>
</dbReference>
<dbReference type="GO" id="GO:0005892">
    <property type="term" value="C:acetylcholine-gated channel complex"/>
    <property type="evidence" value="ECO:0007669"/>
    <property type="project" value="InterPro"/>
</dbReference>
<keyword evidence="2" id="KW-0732">Signal</keyword>
<dbReference type="InterPro" id="IPR033438">
    <property type="entry name" value="MOLO1"/>
</dbReference>
<evidence type="ECO:0000256" key="1">
    <source>
        <dbReference type="SAM" id="MobiDB-lite"/>
    </source>
</evidence>
<name>A0A8S3US17_MYTED</name>
<comment type="caution">
    <text evidence="3">The sequence shown here is derived from an EMBL/GenBank/DDBJ whole genome shotgun (WGS) entry which is preliminary data.</text>
</comment>
<dbReference type="PANTHER" id="PTHR33748">
    <property type="entry name" value="PROTEIN CBG04600"/>
    <property type="match status" value="1"/>
</dbReference>
<evidence type="ECO:0000313" key="4">
    <source>
        <dbReference type="Proteomes" id="UP000683360"/>
    </source>
</evidence>
<dbReference type="AlphaFoldDB" id="A0A8S3US17"/>
<sequence length="198" mass="22354">MDISRLIFLLALYVIDVSEAASSPSPPCVPDTSHKDSWRKEDFPNPQINIDKCGRNCKKSWICDPSHILSRQSGDELDELIGRVSRSGTCSCSECSYPDGYNIAVALVPSMSYFGSDARAAAQSFAYYLRVNWDFEECDNNVVIFISRNDRKVYTESGPTAYKILTTECVEEVYNRVKPKLSEGRYSSALDEMIDHYK</sequence>
<protein>
    <submittedName>
        <fullName evidence="3">Uncharacterized protein</fullName>
    </submittedName>
</protein>
<dbReference type="EMBL" id="CAJPWZ010002722">
    <property type="protein sequence ID" value="CAG2244013.1"/>
    <property type="molecule type" value="Genomic_DNA"/>
</dbReference>
<accession>A0A8S3US17</accession>
<proteinExistence type="predicted"/>
<feature type="signal peptide" evidence="2">
    <location>
        <begin position="1"/>
        <end position="20"/>
    </location>
</feature>